<dbReference type="PROSITE" id="PS00407">
    <property type="entry name" value="CONNEXINS_1"/>
    <property type="match status" value="1"/>
</dbReference>
<evidence type="ECO:0000256" key="8">
    <source>
        <dbReference type="ARBA" id="ARBA00023136"/>
    </source>
</evidence>
<keyword evidence="15" id="KW-1185">Reference proteome</keyword>
<dbReference type="PANTHER" id="PTHR11984:SF109">
    <property type="entry name" value="CONNEXIN 28.1-RELATED"/>
    <property type="match status" value="1"/>
</dbReference>
<dbReference type="Proteomes" id="UP001345963">
    <property type="component" value="Unassembled WGS sequence"/>
</dbReference>
<dbReference type="PRINTS" id="PR00206">
    <property type="entry name" value="CONNEXIN"/>
</dbReference>
<evidence type="ECO:0000256" key="1">
    <source>
        <dbReference type="ARBA" id="ARBA00004610"/>
    </source>
</evidence>
<evidence type="ECO:0000259" key="13">
    <source>
        <dbReference type="SMART" id="SM01089"/>
    </source>
</evidence>
<accession>A0ABU7ALZ0</accession>
<feature type="compositionally biased region" description="Basic and acidic residues" evidence="10">
    <location>
        <begin position="281"/>
        <end position="292"/>
    </location>
</feature>
<keyword evidence="7 11" id="KW-1133">Transmembrane helix</keyword>
<evidence type="ECO:0000256" key="5">
    <source>
        <dbReference type="ARBA" id="ARBA00022868"/>
    </source>
</evidence>
<comment type="caution">
    <text evidence="14">The sequence shown here is derived from an EMBL/GenBank/DDBJ whole genome shotgun (WGS) entry which is preliminary data.</text>
</comment>
<dbReference type="InterPro" id="IPR017990">
    <property type="entry name" value="Connexin_CS"/>
</dbReference>
<dbReference type="InterPro" id="IPR000500">
    <property type="entry name" value="Connexin"/>
</dbReference>
<evidence type="ECO:0000256" key="2">
    <source>
        <dbReference type="ARBA" id="ARBA00004651"/>
    </source>
</evidence>
<evidence type="ECO:0000256" key="4">
    <source>
        <dbReference type="ARBA" id="ARBA00022692"/>
    </source>
</evidence>
<comment type="subcellular location">
    <subcellularLocation>
        <location evidence="1">Cell junction</location>
        <location evidence="1">Gap junction</location>
    </subcellularLocation>
    <subcellularLocation>
        <location evidence="2 9">Cell membrane</location>
        <topology evidence="2 9">Multi-pass membrane protein</topology>
    </subcellularLocation>
</comment>
<dbReference type="PANTHER" id="PTHR11984">
    <property type="entry name" value="CONNEXIN"/>
    <property type="match status" value="1"/>
</dbReference>
<comment type="function">
    <text evidence="9">One gap junction consists of a cluster of closely packed pairs of transmembrane channels, the connexons, through which materials of low MW diffuse from one cell to a neighboring cell.</text>
</comment>
<comment type="similarity">
    <text evidence="9">Belongs to the connexin family.</text>
</comment>
<evidence type="ECO:0000313" key="15">
    <source>
        <dbReference type="Proteomes" id="UP001345963"/>
    </source>
</evidence>
<evidence type="ECO:0000256" key="11">
    <source>
        <dbReference type="SAM" id="Phobius"/>
    </source>
</evidence>
<evidence type="ECO:0000256" key="3">
    <source>
        <dbReference type="ARBA" id="ARBA00022475"/>
    </source>
</evidence>
<dbReference type="InterPro" id="IPR013092">
    <property type="entry name" value="Connexin_N"/>
</dbReference>
<dbReference type="InterPro" id="IPR038359">
    <property type="entry name" value="Connexin_N_sf"/>
</dbReference>
<feature type="transmembrane region" description="Helical" evidence="11">
    <location>
        <begin position="85"/>
        <end position="107"/>
    </location>
</feature>
<dbReference type="PROSITE" id="PS00408">
    <property type="entry name" value="CONNEXINS_2"/>
    <property type="match status" value="1"/>
</dbReference>
<evidence type="ECO:0000256" key="10">
    <source>
        <dbReference type="SAM" id="MobiDB-lite"/>
    </source>
</evidence>
<comment type="subunit">
    <text evidence="9">A connexon is composed of a hexamer of connexins.</text>
</comment>
<feature type="domain" description="Connexin N-terminal" evidence="12">
    <location>
        <begin position="50"/>
        <end position="83"/>
    </location>
</feature>
<keyword evidence="6" id="KW-0965">Cell junction</keyword>
<feature type="transmembrane region" description="Helical" evidence="11">
    <location>
        <begin position="148"/>
        <end position="169"/>
    </location>
</feature>
<keyword evidence="4 9" id="KW-0812">Transmembrane</keyword>
<dbReference type="SMART" id="SM00037">
    <property type="entry name" value="CNX"/>
    <property type="match status" value="1"/>
</dbReference>
<feature type="region of interest" description="Disordered" evidence="10">
    <location>
        <begin position="273"/>
        <end position="292"/>
    </location>
</feature>
<keyword evidence="8 11" id="KW-0472">Membrane</keyword>
<sequence>MSLLSSLSTKLQGPTIVSDPSSTTAVLSDQVSRLVTEPPQIMVLGAGAESVWGDEQSDFICNTKQPGCENVCYDKNFPISHIRFWVLQIIFVSTPTLVYLGHAMHIIQKENKLREKLASPDGPQKFKQPKYSNEKGHLKIKGNLLGSYLTQLIFKIIIEAGFIVGQYYLYGFIMIPMFPCTRKPCPFTVECYMSRPTEKTIFIIFMLVVACISLLLNIIEMFYLICTRARCRSNRRTHRVTATEYPASLSAPRWPTTEDTVRQNKMNMELENHSVGGSLDGAKEEKGLLSGH</sequence>
<name>A0ABU7ALZ0_9TELE</name>
<feature type="domain" description="Connexin cysteine-rich" evidence="13">
    <location>
        <begin position="158"/>
        <end position="224"/>
    </location>
</feature>
<dbReference type="Pfam" id="PF00029">
    <property type="entry name" value="Connexin"/>
    <property type="match status" value="1"/>
</dbReference>
<reference evidence="14 15" key="1">
    <citation type="submission" date="2021-07" db="EMBL/GenBank/DDBJ databases">
        <authorList>
            <person name="Palmer J.M."/>
        </authorList>
    </citation>
    <scope>NUCLEOTIDE SEQUENCE [LARGE SCALE GENOMIC DNA]</scope>
    <source>
        <strain evidence="14 15">AT_MEX2019</strain>
        <tissue evidence="14">Muscle</tissue>
    </source>
</reference>
<dbReference type="InterPro" id="IPR019570">
    <property type="entry name" value="Connexin_CCC"/>
</dbReference>
<feature type="transmembrane region" description="Helical" evidence="11">
    <location>
        <begin position="201"/>
        <end position="226"/>
    </location>
</feature>
<keyword evidence="5 9" id="KW-0303">Gap junction</keyword>
<evidence type="ECO:0000256" key="9">
    <source>
        <dbReference type="RuleBase" id="RU000630"/>
    </source>
</evidence>
<evidence type="ECO:0000256" key="6">
    <source>
        <dbReference type="ARBA" id="ARBA00022949"/>
    </source>
</evidence>
<proteinExistence type="inferred from homology"/>
<dbReference type="EMBL" id="JAHUTI010020271">
    <property type="protein sequence ID" value="MED6238603.1"/>
    <property type="molecule type" value="Genomic_DNA"/>
</dbReference>
<protein>
    <recommendedName>
        <fullName evidence="9">Gap junction protein</fullName>
    </recommendedName>
</protein>
<keyword evidence="3" id="KW-1003">Cell membrane</keyword>
<gene>
    <name evidence="14" type="ORF">ATANTOWER_025795</name>
</gene>
<evidence type="ECO:0000313" key="14">
    <source>
        <dbReference type="EMBL" id="MED6238603.1"/>
    </source>
</evidence>
<organism evidence="14 15">
    <name type="scientific">Ataeniobius toweri</name>
    <dbReference type="NCBI Taxonomy" id="208326"/>
    <lineage>
        <taxon>Eukaryota</taxon>
        <taxon>Metazoa</taxon>
        <taxon>Chordata</taxon>
        <taxon>Craniata</taxon>
        <taxon>Vertebrata</taxon>
        <taxon>Euteleostomi</taxon>
        <taxon>Actinopterygii</taxon>
        <taxon>Neopterygii</taxon>
        <taxon>Teleostei</taxon>
        <taxon>Neoteleostei</taxon>
        <taxon>Acanthomorphata</taxon>
        <taxon>Ovalentaria</taxon>
        <taxon>Atherinomorphae</taxon>
        <taxon>Cyprinodontiformes</taxon>
        <taxon>Goodeidae</taxon>
        <taxon>Ataeniobius</taxon>
    </lineage>
</organism>
<evidence type="ECO:0000259" key="12">
    <source>
        <dbReference type="SMART" id="SM00037"/>
    </source>
</evidence>
<dbReference type="SMART" id="SM01089">
    <property type="entry name" value="Connexin_CCC"/>
    <property type="match status" value="1"/>
</dbReference>
<dbReference type="Gene3D" id="1.20.1440.80">
    <property type="entry name" value="Gap junction channel protein cysteine-rich domain"/>
    <property type="match status" value="1"/>
</dbReference>
<evidence type="ECO:0000256" key="7">
    <source>
        <dbReference type="ARBA" id="ARBA00022989"/>
    </source>
</evidence>